<dbReference type="InterPro" id="IPR009057">
    <property type="entry name" value="Homeodomain-like_sf"/>
</dbReference>
<protein>
    <submittedName>
        <fullName evidence="5">AraC-like DNA-binding protein</fullName>
    </submittedName>
</protein>
<dbReference type="InterPro" id="IPR020449">
    <property type="entry name" value="Tscrpt_reg_AraC-type_HTH"/>
</dbReference>
<dbReference type="PROSITE" id="PS00041">
    <property type="entry name" value="HTH_ARAC_FAMILY_1"/>
    <property type="match status" value="1"/>
</dbReference>
<feature type="domain" description="HTH araC/xylS-type" evidence="4">
    <location>
        <begin position="172"/>
        <end position="270"/>
    </location>
</feature>
<dbReference type="InterPro" id="IPR018062">
    <property type="entry name" value="HTH_AraC-typ_CS"/>
</dbReference>
<dbReference type="EMBL" id="JAUSUP010000002">
    <property type="protein sequence ID" value="MDQ0351497.1"/>
    <property type="molecule type" value="Genomic_DNA"/>
</dbReference>
<name>A0ABU0DSR4_9BACI</name>
<evidence type="ECO:0000256" key="2">
    <source>
        <dbReference type="ARBA" id="ARBA00023125"/>
    </source>
</evidence>
<keyword evidence="2" id="KW-0238">DNA-binding</keyword>
<evidence type="ECO:0000259" key="4">
    <source>
        <dbReference type="PROSITE" id="PS01124"/>
    </source>
</evidence>
<keyword evidence="6" id="KW-1185">Reference proteome</keyword>
<sequence length="272" mass="31954">MNTLLNSDVGLFLLKQNFKQESEWRSDDCYKFVFSIDGATNYQTNNQEMTIAQHQFLMFNPSEDHKQIAVDQSKFLVELDKDMLNELSSSLYNQPFDVQFASLVQFTNPVSQWAQFIIWHMKILEDEPLMVKQSFLDHNLTYLSIILLNNAVSSHLTDINLRYYSVLNEPIFNTLTALKQDYKSNWTLEDMAKVANLSKYQFAHVFKELIGISPYSWLQIYRLVRSQQLLKYTNLTILEIALECGFSSVNVYNRLFKMLYGKSPSHFRKMVR</sequence>
<dbReference type="Pfam" id="PF12833">
    <property type="entry name" value="HTH_18"/>
    <property type="match status" value="1"/>
</dbReference>
<evidence type="ECO:0000256" key="3">
    <source>
        <dbReference type="ARBA" id="ARBA00023163"/>
    </source>
</evidence>
<dbReference type="InterPro" id="IPR018060">
    <property type="entry name" value="HTH_AraC"/>
</dbReference>
<dbReference type="PANTHER" id="PTHR43280:SF2">
    <property type="entry name" value="HTH-TYPE TRANSCRIPTIONAL REGULATOR EXSA"/>
    <property type="match status" value="1"/>
</dbReference>
<gene>
    <name evidence="5" type="ORF">J2R98_001311</name>
</gene>
<keyword evidence="1" id="KW-0805">Transcription regulation</keyword>
<dbReference type="SUPFAM" id="SSF46689">
    <property type="entry name" value="Homeodomain-like"/>
    <property type="match status" value="2"/>
</dbReference>
<proteinExistence type="predicted"/>
<dbReference type="Gene3D" id="1.10.10.60">
    <property type="entry name" value="Homeodomain-like"/>
    <property type="match status" value="2"/>
</dbReference>
<dbReference type="Proteomes" id="UP001236723">
    <property type="component" value="Unassembled WGS sequence"/>
</dbReference>
<comment type="caution">
    <text evidence="5">The sequence shown here is derived from an EMBL/GenBank/DDBJ whole genome shotgun (WGS) entry which is preliminary data.</text>
</comment>
<dbReference type="PROSITE" id="PS01124">
    <property type="entry name" value="HTH_ARAC_FAMILY_2"/>
    <property type="match status" value="1"/>
</dbReference>
<dbReference type="PANTHER" id="PTHR43280">
    <property type="entry name" value="ARAC-FAMILY TRANSCRIPTIONAL REGULATOR"/>
    <property type="match status" value="1"/>
</dbReference>
<evidence type="ECO:0000313" key="6">
    <source>
        <dbReference type="Proteomes" id="UP001236723"/>
    </source>
</evidence>
<evidence type="ECO:0000256" key="1">
    <source>
        <dbReference type="ARBA" id="ARBA00023015"/>
    </source>
</evidence>
<dbReference type="SMART" id="SM00342">
    <property type="entry name" value="HTH_ARAC"/>
    <property type="match status" value="1"/>
</dbReference>
<organism evidence="5 6">
    <name type="scientific">Alkalibacillus filiformis</name>
    <dbReference type="NCBI Taxonomy" id="200990"/>
    <lineage>
        <taxon>Bacteria</taxon>
        <taxon>Bacillati</taxon>
        <taxon>Bacillota</taxon>
        <taxon>Bacilli</taxon>
        <taxon>Bacillales</taxon>
        <taxon>Bacillaceae</taxon>
        <taxon>Alkalibacillus</taxon>
    </lineage>
</organism>
<dbReference type="RefSeq" id="WP_307067273.1">
    <property type="nucleotide sequence ID" value="NZ_JAUSUP010000002.1"/>
</dbReference>
<reference evidence="5 6" key="1">
    <citation type="submission" date="2023-07" db="EMBL/GenBank/DDBJ databases">
        <title>Genomic Encyclopedia of Type Strains, Phase IV (KMG-IV): sequencing the most valuable type-strain genomes for metagenomic binning, comparative biology and taxonomic classification.</title>
        <authorList>
            <person name="Goeker M."/>
        </authorList>
    </citation>
    <scope>NUCLEOTIDE SEQUENCE [LARGE SCALE GENOMIC DNA]</scope>
    <source>
        <strain evidence="5 6">DSM 15448</strain>
    </source>
</reference>
<keyword evidence="3" id="KW-0804">Transcription</keyword>
<evidence type="ECO:0000313" key="5">
    <source>
        <dbReference type="EMBL" id="MDQ0351497.1"/>
    </source>
</evidence>
<dbReference type="PRINTS" id="PR00032">
    <property type="entry name" value="HTHARAC"/>
</dbReference>
<accession>A0ABU0DSR4</accession>